<dbReference type="Proteomes" id="UP000308365">
    <property type="component" value="Unassembled WGS sequence"/>
</dbReference>
<evidence type="ECO:0000256" key="1">
    <source>
        <dbReference type="SAM" id="MobiDB-lite"/>
    </source>
</evidence>
<dbReference type="CDD" id="cd01433">
    <property type="entry name" value="Ribosomal_L16_L10e"/>
    <property type="match status" value="1"/>
</dbReference>
<protein>
    <recommendedName>
        <fullName evidence="5">Ribosomal protein L10e/L16 domain-containing protein</fullName>
    </recommendedName>
</protein>
<dbReference type="SUPFAM" id="SSF54686">
    <property type="entry name" value="Ribosomal protein L16p/L10e"/>
    <property type="match status" value="1"/>
</dbReference>
<dbReference type="InterPro" id="IPR001197">
    <property type="entry name" value="Ribosomal_uL16_euk_arch"/>
</dbReference>
<feature type="region of interest" description="Disordered" evidence="1">
    <location>
        <begin position="403"/>
        <end position="434"/>
    </location>
</feature>
<evidence type="ECO:0008006" key="5">
    <source>
        <dbReference type="Google" id="ProtNLM"/>
    </source>
</evidence>
<evidence type="ECO:0000313" key="4">
    <source>
        <dbReference type="Proteomes" id="UP000308365"/>
    </source>
</evidence>
<feature type="transmembrane region" description="Helical" evidence="2">
    <location>
        <begin position="299"/>
        <end position="332"/>
    </location>
</feature>
<dbReference type="EMBL" id="RWIC01000501">
    <property type="protein sequence ID" value="TKC43006.1"/>
    <property type="molecule type" value="Genomic_DNA"/>
</dbReference>
<feature type="compositionally biased region" description="Basic residues" evidence="1">
    <location>
        <begin position="412"/>
        <end position="421"/>
    </location>
</feature>
<name>A0A4U1F374_MONMO</name>
<proteinExistence type="predicted"/>
<gene>
    <name evidence="3" type="ORF">EI555_006036</name>
</gene>
<comment type="caution">
    <text evidence="3">The sequence shown here is derived from an EMBL/GenBank/DDBJ whole genome shotgun (WGS) entry which is preliminary data.</text>
</comment>
<dbReference type="PANTHER" id="PTHR11726">
    <property type="entry name" value="60S RIBOSOMAL PROTEIN L10"/>
    <property type="match status" value="1"/>
</dbReference>
<feature type="transmembrane region" description="Helical" evidence="2">
    <location>
        <begin position="269"/>
        <end position="292"/>
    </location>
</feature>
<dbReference type="Gene3D" id="3.90.1170.10">
    <property type="entry name" value="Ribosomal protein L10e/L16"/>
    <property type="match status" value="1"/>
</dbReference>
<dbReference type="AlphaFoldDB" id="A0A4U1F374"/>
<dbReference type="InterPro" id="IPR036920">
    <property type="entry name" value="Ribosomal_uL16_sf"/>
</dbReference>
<sequence>MQRGAFRVISLYANCSISLLLQTREFRPDESATEFHSSGNGVERAMRLDKSYRTACTQITLHPVFYHEEQSEGNPGVLVSEEMAGPARNPGRDEVREMENSAKAQVRYGRQSCRKGRITLFLMEEKSPWLAAGGKPVVSPLRKRGFVDRDVFLEIMTFANRYQSAEKSFRRWRFLVSTRQTKDEQQNLHLVGSRNPASGEAEGVPVVGENGFYPKRGVQMQQTNSSRSKNEHDKSRLYNVVEMHGQGLPTLPDKTDIEKPIAVLRDDDAIMMMMMVMSVMEMMVVTTMMVLMEMMVMMVVMVVVVVMMVVMVLMEMMVVVMMVMMVMVVMMASRDQYDAALPKTEELGSLKANKAISPKVRNATEMFHYLEEEEKNIASRLYLNGDAAYRSITLDPNVTLPPLGHQPFTSKPTKKCRRHGINRQGPENDDDTADKDVRKEKENVHMAFGLDRAELVSSRQNGEAAAGHIRSTVIATANNDNTKVPKSTEISGMRGAFGKPQGTVARVHTRQVIMSTGTKLQNEERVIEAKFKFPGHQKIHISKKWGFTRLLKSYHNSVLFERYTTAETNMYIIAFEANPTINFSTHPIDTPVATAPRQTSARVETKVVGNRYKRKKFLSEGICLLFGAENEINYVQDEWRRRGRGTHSVALFFPQQSHHHPTKSSIQRALKIPRYSWSAKDESSRQVSLCAVKRQEKFLDNTCVIVSTAINATTTCQIVYVID</sequence>
<keyword evidence="2" id="KW-0472">Membrane</keyword>
<evidence type="ECO:0000313" key="3">
    <source>
        <dbReference type="EMBL" id="TKC43006.1"/>
    </source>
</evidence>
<keyword evidence="2" id="KW-0812">Transmembrane</keyword>
<reference evidence="4" key="1">
    <citation type="journal article" date="2019" name="IScience">
        <title>Narwhal Genome Reveals Long-Term Low Genetic Diversity despite Current Large Abundance Size.</title>
        <authorList>
            <person name="Westbury M.V."/>
            <person name="Petersen B."/>
            <person name="Garde E."/>
            <person name="Heide-Jorgensen M.P."/>
            <person name="Lorenzen E.D."/>
        </authorList>
    </citation>
    <scope>NUCLEOTIDE SEQUENCE [LARGE SCALE GENOMIC DNA]</scope>
</reference>
<dbReference type="GO" id="GO:0003735">
    <property type="term" value="F:structural constituent of ribosome"/>
    <property type="evidence" value="ECO:0007669"/>
    <property type="project" value="InterPro"/>
</dbReference>
<dbReference type="GO" id="GO:0015934">
    <property type="term" value="C:large ribosomal subunit"/>
    <property type="evidence" value="ECO:0007669"/>
    <property type="project" value="UniProtKB-ARBA"/>
</dbReference>
<dbReference type="InterPro" id="IPR016180">
    <property type="entry name" value="Ribosomal_uL16_dom"/>
</dbReference>
<organism evidence="3 4">
    <name type="scientific">Monodon monoceros</name>
    <name type="common">Narwhal</name>
    <name type="synonym">Ceratodon monodon</name>
    <dbReference type="NCBI Taxonomy" id="40151"/>
    <lineage>
        <taxon>Eukaryota</taxon>
        <taxon>Metazoa</taxon>
        <taxon>Chordata</taxon>
        <taxon>Craniata</taxon>
        <taxon>Vertebrata</taxon>
        <taxon>Euteleostomi</taxon>
        <taxon>Mammalia</taxon>
        <taxon>Eutheria</taxon>
        <taxon>Laurasiatheria</taxon>
        <taxon>Artiodactyla</taxon>
        <taxon>Whippomorpha</taxon>
        <taxon>Cetacea</taxon>
        <taxon>Odontoceti</taxon>
        <taxon>Monodontidae</taxon>
        <taxon>Monodon</taxon>
    </lineage>
</organism>
<evidence type="ECO:0000256" key="2">
    <source>
        <dbReference type="SAM" id="Phobius"/>
    </source>
</evidence>
<keyword evidence="2" id="KW-1133">Transmembrane helix</keyword>
<dbReference type="GO" id="GO:0006412">
    <property type="term" value="P:translation"/>
    <property type="evidence" value="ECO:0007669"/>
    <property type="project" value="InterPro"/>
</dbReference>
<accession>A0A4U1F374</accession>